<feature type="region of interest" description="Disordered" evidence="1">
    <location>
        <begin position="173"/>
        <end position="357"/>
    </location>
</feature>
<comment type="caution">
    <text evidence="2">The sequence shown here is derived from an EMBL/GenBank/DDBJ whole genome shotgun (WGS) entry which is preliminary data.</text>
</comment>
<dbReference type="OrthoDB" id="5408296at2759"/>
<dbReference type="AlphaFoldDB" id="A0A367LC23"/>
<proteinExistence type="predicted"/>
<keyword evidence="3" id="KW-1185">Reference proteome</keyword>
<feature type="compositionally biased region" description="Basic and acidic residues" evidence="1">
    <location>
        <begin position="230"/>
        <end position="245"/>
    </location>
</feature>
<reference evidence="2 3" key="1">
    <citation type="journal article" date="2015" name="BMC Genomics">
        <title>Insights from the genome of Ophiocordyceps polyrhachis-furcata to pathogenicity and host specificity in insect fungi.</title>
        <authorList>
            <person name="Wichadakul D."/>
            <person name="Kobmoo N."/>
            <person name="Ingsriswang S."/>
            <person name="Tangphatsornruang S."/>
            <person name="Chantasingh D."/>
            <person name="Luangsa-ard J.J."/>
            <person name="Eurwilaichitr L."/>
        </authorList>
    </citation>
    <scope>NUCLEOTIDE SEQUENCE [LARGE SCALE GENOMIC DNA]</scope>
    <source>
        <strain evidence="2 3">BCC 54312</strain>
    </source>
</reference>
<organism evidence="2 3">
    <name type="scientific">Ophiocordyceps polyrhachis-furcata BCC 54312</name>
    <dbReference type="NCBI Taxonomy" id="1330021"/>
    <lineage>
        <taxon>Eukaryota</taxon>
        <taxon>Fungi</taxon>
        <taxon>Dikarya</taxon>
        <taxon>Ascomycota</taxon>
        <taxon>Pezizomycotina</taxon>
        <taxon>Sordariomycetes</taxon>
        <taxon>Hypocreomycetidae</taxon>
        <taxon>Hypocreales</taxon>
        <taxon>Ophiocordycipitaceae</taxon>
        <taxon>Ophiocordyceps</taxon>
    </lineage>
</organism>
<gene>
    <name evidence="2" type="ORF">L249_4621</name>
</gene>
<protein>
    <recommendedName>
        <fullName evidence="4">RNA recognition motif-containing protein</fullName>
    </recommendedName>
</protein>
<evidence type="ECO:0000256" key="1">
    <source>
        <dbReference type="SAM" id="MobiDB-lite"/>
    </source>
</evidence>
<evidence type="ECO:0008006" key="4">
    <source>
        <dbReference type="Google" id="ProtNLM"/>
    </source>
</evidence>
<evidence type="ECO:0000313" key="3">
    <source>
        <dbReference type="Proteomes" id="UP000253664"/>
    </source>
</evidence>
<dbReference type="EMBL" id="LKCN02000008">
    <property type="protein sequence ID" value="RCI11964.1"/>
    <property type="molecule type" value="Genomic_DNA"/>
</dbReference>
<evidence type="ECO:0000313" key="2">
    <source>
        <dbReference type="EMBL" id="RCI11964.1"/>
    </source>
</evidence>
<feature type="compositionally biased region" description="Low complexity" evidence="1">
    <location>
        <begin position="311"/>
        <end position="329"/>
    </location>
</feature>
<dbReference type="Proteomes" id="UP000253664">
    <property type="component" value="Unassembled WGS sequence"/>
</dbReference>
<name>A0A367LC23_9HYPO</name>
<dbReference type="STRING" id="1330021.A0A367LC23"/>
<feature type="compositionally biased region" description="Polar residues" evidence="1">
    <location>
        <begin position="173"/>
        <end position="195"/>
    </location>
</feature>
<sequence length="411" mass="44703">MASRPGEENVAILFGDVHYFYAPRDQKPQHHRFDCNSYVYLFEDVGNARCRVEIANNPGTENQDAFTGYLDRTHVRYSYKHHCLVSLMVADSVDPSEWHLPSFDVKNENQYHYKLHSLDIYFWTQQDALRFVDGLRRVLPSSQLEVLHEPAPPPQLTSMSSVVQNLERAASSGAQCGLSGSATTSQRDRFQNTPAEDSPHTSAAAMPTSGPQGGYQPMAYNPAAPAAPETIRHRDKTPPPDDDPRNPLAVAVAHDLQGLPHTPGLRPQPGGGNIASSGMPDPGIQRAETVTSPSGPSGVGQDNVAGSFQGSAPASTAPAPQQPMPQSTPLGTGCGVSPPPPGGYPFGHQTPSWQQTSHDYSIHAQLYQPTASEMHYIQQPKKESKGKLEEHAGRLERGVSGMLKKFEKKFG</sequence>
<accession>A0A367LC23</accession>